<organism evidence="4 5">
    <name type="scientific">Pleurotus eryngii</name>
    <name type="common">Boletus of the steppes</name>
    <dbReference type="NCBI Taxonomy" id="5323"/>
    <lineage>
        <taxon>Eukaryota</taxon>
        <taxon>Fungi</taxon>
        <taxon>Dikarya</taxon>
        <taxon>Basidiomycota</taxon>
        <taxon>Agaricomycotina</taxon>
        <taxon>Agaricomycetes</taxon>
        <taxon>Agaricomycetidae</taxon>
        <taxon>Agaricales</taxon>
        <taxon>Pleurotineae</taxon>
        <taxon>Pleurotaceae</taxon>
        <taxon>Pleurotus</taxon>
    </lineage>
</organism>
<comment type="caution">
    <text evidence="4">The sequence shown here is derived from an EMBL/GenBank/DDBJ whole genome shotgun (WGS) entry which is preliminary data.</text>
</comment>
<protein>
    <submittedName>
        <fullName evidence="4">Uncharacterized protein</fullName>
    </submittedName>
</protein>
<keyword evidence="2" id="KW-1133">Transmembrane helix</keyword>
<keyword evidence="5" id="KW-1185">Reference proteome</keyword>
<dbReference type="Proteomes" id="UP000807025">
    <property type="component" value="Unassembled WGS sequence"/>
</dbReference>
<reference evidence="4" key="1">
    <citation type="submission" date="2020-11" db="EMBL/GenBank/DDBJ databases">
        <authorList>
            <consortium name="DOE Joint Genome Institute"/>
            <person name="Ahrendt S."/>
            <person name="Riley R."/>
            <person name="Andreopoulos W."/>
            <person name="Labutti K."/>
            <person name="Pangilinan J."/>
            <person name="Ruiz-Duenas F.J."/>
            <person name="Barrasa J.M."/>
            <person name="Sanchez-Garcia M."/>
            <person name="Camarero S."/>
            <person name="Miyauchi S."/>
            <person name="Serrano A."/>
            <person name="Linde D."/>
            <person name="Babiker R."/>
            <person name="Drula E."/>
            <person name="Ayuso-Fernandez I."/>
            <person name="Pacheco R."/>
            <person name="Padilla G."/>
            <person name="Ferreira P."/>
            <person name="Barriuso J."/>
            <person name="Kellner H."/>
            <person name="Castanera R."/>
            <person name="Alfaro M."/>
            <person name="Ramirez L."/>
            <person name="Pisabarro A.G."/>
            <person name="Kuo A."/>
            <person name="Tritt A."/>
            <person name="Lipzen A."/>
            <person name="He G."/>
            <person name="Yan M."/>
            <person name="Ng V."/>
            <person name="Cullen D."/>
            <person name="Martin F."/>
            <person name="Rosso M.-N."/>
            <person name="Henrissat B."/>
            <person name="Hibbett D."/>
            <person name="Martinez A.T."/>
            <person name="Grigoriev I.V."/>
        </authorList>
    </citation>
    <scope>NUCLEOTIDE SEQUENCE</scope>
    <source>
        <strain evidence="4">ATCC 90797</strain>
    </source>
</reference>
<proteinExistence type="predicted"/>
<evidence type="ECO:0000256" key="1">
    <source>
        <dbReference type="SAM" id="MobiDB-lite"/>
    </source>
</evidence>
<dbReference type="EMBL" id="MU154579">
    <property type="protein sequence ID" value="KAF9493918.1"/>
    <property type="molecule type" value="Genomic_DNA"/>
</dbReference>
<feature type="region of interest" description="Disordered" evidence="1">
    <location>
        <begin position="181"/>
        <end position="208"/>
    </location>
</feature>
<accession>A0A9P5ZVI6</accession>
<feature type="transmembrane region" description="Helical" evidence="2">
    <location>
        <begin position="224"/>
        <end position="247"/>
    </location>
</feature>
<evidence type="ECO:0000256" key="2">
    <source>
        <dbReference type="SAM" id="Phobius"/>
    </source>
</evidence>
<dbReference type="Gene3D" id="2.60.120.260">
    <property type="entry name" value="Galactose-binding domain-like"/>
    <property type="match status" value="1"/>
</dbReference>
<feature type="compositionally biased region" description="Basic and acidic residues" evidence="1">
    <location>
        <begin position="183"/>
        <end position="200"/>
    </location>
</feature>
<feature type="region of interest" description="Disordered" evidence="1">
    <location>
        <begin position="292"/>
        <end position="354"/>
    </location>
</feature>
<feature type="chain" id="PRO_5040133458" evidence="3">
    <location>
        <begin position="22"/>
        <end position="409"/>
    </location>
</feature>
<dbReference type="OrthoDB" id="3245657at2759"/>
<keyword evidence="2" id="KW-0472">Membrane</keyword>
<feature type="signal peptide" evidence="3">
    <location>
        <begin position="1"/>
        <end position="21"/>
    </location>
</feature>
<name>A0A9P5ZVI6_PLEER</name>
<evidence type="ECO:0000313" key="4">
    <source>
        <dbReference type="EMBL" id="KAF9493918.1"/>
    </source>
</evidence>
<keyword evidence="2" id="KW-0812">Transmembrane</keyword>
<evidence type="ECO:0000256" key="3">
    <source>
        <dbReference type="SAM" id="SignalP"/>
    </source>
</evidence>
<gene>
    <name evidence="4" type="ORF">BDN71DRAFT_1023206</name>
</gene>
<sequence length="409" mass="44666">MVISLTTLFLCLLLQSSLVICKPYNVTVDDRYGGPNGLAIAYGEGWFDSGLDKCDPCAGFPAYENADYGTWKRSTYNSKAALEKPKTASLTFEGTAVYVNCITAPSTAARVPGNSDLTFILDGQVDQLLRDANTLPQRTTVFQKDGLTLGTHTLIIVNGHEGSKYDQVMVFLDSIVYTADDSQSDKGDGRDGNRGKDKGGKSGKGNADYDTLASAQVASENKKLVIIAAICGVLGGILLLAILIWLYHRFRAKRTRQLPATPLAGRLSWDPDGFSGPPTSAPSWHPSLFVRQYPNAPPPRRAPSVTSSRRHILSSSSEDPNWRDMSVQDIVSEPDTSNASKSVHPGSMRQYENPYSRRDPFVAVQQWQQRQSRVSSMESTHYPIPADGERTIAPPHSPSILIQPPPLSH</sequence>
<evidence type="ECO:0000313" key="5">
    <source>
        <dbReference type="Proteomes" id="UP000807025"/>
    </source>
</evidence>
<dbReference type="AlphaFoldDB" id="A0A9P5ZVI6"/>
<feature type="region of interest" description="Disordered" evidence="1">
    <location>
        <begin position="369"/>
        <end position="409"/>
    </location>
</feature>
<keyword evidence="3" id="KW-0732">Signal</keyword>